<dbReference type="InterPro" id="IPR013783">
    <property type="entry name" value="Ig-like_fold"/>
</dbReference>
<dbReference type="RefSeq" id="WP_139255980.1">
    <property type="nucleotide sequence ID" value="NZ_FPKR01000001.1"/>
</dbReference>
<proteinExistence type="predicted"/>
<dbReference type="SUPFAM" id="SSF82171">
    <property type="entry name" value="DPP6 N-terminal domain-like"/>
    <property type="match status" value="1"/>
</dbReference>
<gene>
    <name evidence="3" type="ORF">SAMN02745887_00150</name>
</gene>
<dbReference type="AlphaFoldDB" id="A0A1K2H3N6"/>
<keyword evidence="2" id="KW-0732">Signal</keyword>
<feature type="chain" id="PRO_5013109055" description="BACON domain-containing protein" evidence="2">
    <location>
        <begin position="28"/>
        <end position="905"/>
    </location>
</feature>
<organism evidence="3 4">
    <name type="scientific">Chitinimonas taiwanensis DSM 18899</name>
    <dbReference type="NCBI Taxonomy" id="1121279"/>
    <lineage>
        <taxon>Bacteria</taxon>
        <taxon>Pseudomonadati</taxon>
        <taxon>Pseudomonadota</taxon>
        <taxon>Betaproteobacteria</taxon>
        <taxon>Neisseriales</taxon>
        <taxon>Chitinibacteraceae</taxon>
        <taxon>Chitinimonas</taxon>
    </lineage>
</organism>
<feature type="signal peptide" evidence="2">
    <location>
        <begin position="1"/>
        <end position="27"/>
    </location>
</feature>
<sequence>MPKIRTFLGLSLLSVLLACGGGGGSDAGGTPPSSGFRVSLDRSSVSFDFEEGQTVTPAVVIASSSGTPSGDLYIGAVAEGEGIDPYIDAVIEGTQARFSLRPRASLAPGNYSGRVLLKACEDAACTRTIGGTPLPVSYTVKVRKGLTVTPSELNIVAVSGNEASAVLKVNHPDGPGGSFSDTVRSDGAWLRTGVHGIGELPVTLKSLRSGIYFGNIEIRASGRLVNVPVRYTVTPPPGGDRDLQVSPSSLSLASTENASSAPQTLNVTLPSWDDTTLGIYTAYQQANGEYVQSTQGWLNVQRTATGASVVASAATLSQGSYNAQILFNPAAPGTPIVVPVSLTVGAGLVKPADQQLSVTAETSSNALQGQVAITLAAGNTVVWSASSDATWLKLLNASGQTGQALRYQVDSSELESMTNFAESEATVTVRAPQTQISPVSFKVSLRKAIPEVHYVGPYLLVQNQGAEVYVRGRGFDKVQDLAARLQLSGLAASQISRLSDTQLLLSVNPTNTGKHVIGIGNALGLGSGSTELRVIAARSYPAAALATAGKKRTILFDAERQAVYAVNVEGETLDRMRFDAQAGWSLDSVSIPAILDAGIGPDGQQLLVSSKSGILRLLNAANLHTEFSLQSSESLLGSLTYLSNGIPTGNDGRAWLAVGQSWATLQYFDHRSRSLKPRPQQAELSTSFYGGPWMVMARNGERMLVVQSASISSDPPMLYLDSSEGLLKTNPAALTFSYDMQLSADGNRVLFDFSTVRDRNFGLIGQLPSLPSTHVVQAGLISPDGKRAYVLAYADSDMGNFDQAPTQLPRVFVYDSSQASSGSIALTEVGQFDLTAYPGCRRTDGSCPRPRATISPDGQTLFVVGNEKLVVAPIPSALRSSTGARRIGVAGTPSLRTYLWRKSAP</sequence>
<evidence type="ECO:0000313" key="3">
    <source>
        <dbReference type="EMBL" id="SFZ70301.1"/>
    </source>
</evidence>
<dbReference type="PROSITE" id="PS51257">
    <property type="entry name" value="PROKAR_LIPOPROTEIN"/>
    <property type="match status" value="1"/>
</dbReference>
<dbReference type="Gene3D" id="2.60.40.10">
    <property type="entry name" value="Immunoglobulins"/>
    <property type="match status" value="1"/>
</dbReference>
<dbReference type="OrthoDB" id="8765724at2"/>
<reference evidence="3 4" key="1">
    <citation type="submission" date="2016-11" db="EMBL/GenBank/DDBJ databases">
        <authorList>
            <person name="Jaros S."/>
            <person name="Januszkiewicz K."/>
            <person name="Wedrychowicz H."/>
        </authorList>
    </citation>
    <scope>NUCLEOTIDE SEQUENCE [LARGE SCALE GENOMIC DNA]</scope>
    <source>
        <strain evidence="3 4">DSM 18899</strain>
    </source>
</reference>
<accession>A0A1K2H3N6</accession>
<evidence type="ECO:0000256" key="1">
    <source>
        <dbReference type="SAM" id="MobiDB-lite"/>
    </source>
</evidence>
<evidence type="ECO:0008006" key="5">
    <source>
        <dbReference type="Google" id="ProtNLM"/>
    </source>
</evidence>
<name>A0A1K2H3N6_9NEIS</name>
<feature type="region of interest" description="Disordered" evidence="1">
    <location>
        <begin position="235"/>
        <end position="257"/>
    </location>
</feature>
<evidence type="ECO:0000256" key="2">
    <source>
        <dbReference type="SAM" id="SignalP"/>
    </source>
</evidence>
<protein>
    <recommendedName>
        <fullName evidence="5">BACON domain-containing protein</fullName>
    </recommendedName>
</protein>
<feature type="compositionally biased region" description="Polar residues" evidence="1">
    <location>
        <begin position="245"/>
        <end position="257"/>
    </location>
</feature>
<keyword evidence="4" id="KW-1185">Reference proteome</keyword>
<dbReference type="Proteomes" id="UP000186513">
    <property type="component" value="Unassembled WGS sequence"/>
</dbReference>
<evidence type="ECO:0000313" key="4">
    <source>
        <dbReference type="Proteomes" id="UP000186513"/>
    </source>
</evidence>
<dbReference type="EMBL" id="FPKR01000001">
    <property type="protein sequence ID" value="SFZ70301.1"/>
    <property type="molecule type" value="Genomic_DNA"/>
</dbReference>